<dbReference type="InterPro" id="IPR011009">
    <property type="entry name" value="Kinase-like_dom_sf"/>
</dbReference>
<protein>
    <recommendedName>
        <fullName evidence="3">Protein kinase domain-containing protein</fullName>
    </recommendedName>
</protein>
<dbReference type="AlphaFoldDB" id="A0A5J4V7X8"/>
<dbReference type="InterPro" id="IPR000719">
    <property type="entry name" value="Prot_kinase_dom"/>
</dbReference>
<keyword evidence="2" id="KW-0067">ATP-binding</keyword>
<gene>
    <name evidence="4" type="ORF">EZS28_026137</name>
</gene>
<reference evidence="4 5" key="1">
    <citation type="submission" date="2019-03" db="EMBL/GenBank/DDBJ databases">
        <title>Single cell metagenomics reveals metabolic interactions within the superorganism composed of flagellate Streblomastix strix and complex community of Bacteroidetes bacteria on its surface.</title>
        <authorList>
            <person name="Treitli S.C."/>
            <person name="Kolisko M."/>
            <person name="Husnik F."/>
            <person name="Keeling P."/>
            <person name="Hampl V."/>
        </authorList>
    </citation>
    <scope>NUCLEOTIDE SEQUENCE [LARGE SCALE GENOMIC DNA]</scope>
    <source>
        <strain evidence="4">ST1C</strain>
    </source>
</reference>
<evidence type="ECO:0000313" key="4">
    <source>
        <dbReference type="EMBL" id="KAA6378335.1"/>
    </source>
</evidence>
<dbReference type="SUPFAM" id="SSF56112">
    <property type="entry name" value="Protein kinase-like (PK-like)"/>
    <property type="match status" value="1"/>
</dbReference>
<evidence type="ECO:0000313" key="5">
    <source>
        <dbReference type="Proteomes" id="UP000324800"/>
    </source>
</evidence>
<name>A0A5J4V7X8_9EUKA</name>
<dbReference type="SMART" id="SM00220">
    <property type="entry name" value="S_TKc"/>
    <property type="match status" value="1"/>
</dbReference>
<dbReference type="PANTHER" id="PTHR24055">
    <property type="entry name" value="MITOGEN-ACTIVATED PROTEIN KINASE"/>
    <property type="match status" value="1"/>
</dbReference>
<sequence length="147" mass="16138">MSIFYQQRPPQRVGTRGFRAPEVVLRSINQGVAVDIWAVGIIALCIFSGKYPFFQASDEADILAELCLLFGTKQMEEGAAAVGKVFSSSAYFPPCDLISLCNHLHPTRLFPLGPAAADFLHKLLSIDPSKRPTAIEALSHPWLHGEE</sequence>
<dbReference type="EMBL" id="SNRW01009213">
    <property type="protein sequence ID" value="KAA6378335.1"/>
    <property type="molecule type" value="Genomic_DNA"/>
</dbReference>
<dbReference type="Proteomes" id="UP000324800">
    <property type="component" value="Unassembled WGS sequence"/>
</dbReference>
<dbReference type="InterPro" id="IPR050117">
    <property type="entry name" value="MAPK"/>
</dbReference>
<organism evidence="4 5">
    <name type="scientific">Streblomastix strix</name>
    <dbReference type="NCBI Taxonomy" id="222440"/>
    <lineage>
        <taxon>Eukaryota</taxon>
        <taxon>Metamonada</taxon>
        <taxon>Preaxostyla</taxon>
        <taxon>Oxymonadida</taxon>
        <taxon>Streblomastigidae</taxon>
        <taxon>Streblomastix</taxon>
    </lineage>
</organism>
<dbReference type="GO" id="GO:0005524">
    <property type="term" value="F:ATP binding"/>
    <property type="evidence" value="ECO:0007669"/>
    <property type="project" value="UniProtKB-KW"/>
</dbReference>
<proteinExistence type="predicted"/>
<dbReference type="PROSITE" id="PS50011">
    <property type="entry name" value="PROTEIN_KINASE_DOM"/>
    <property type="match status" value="1"/>
</dbReference>
<feature type="domain" description="Protein kinase" evidence="3">
    <location>
        <begin position="1"/>
        <end position="143"/>
    </location>
</feature>
<comment type="caution">
    <text evidence="4">The sequence shown here is derived from an EMBL/GenBank/DDBJ whole genome shotgun (WGS) entry which is preliminary data.</text>
</comment>
<accession>A0A5J4V7X8</accession>
<dbReference type="Gene3D" id="1.10.510.10">
    <property type="entry name" value="Transferase(Phosphotransferase) domain 1"/>
    <property type="match status" value="1"/>
</dbReference>
<dbReference type="Pfam" id="PF00069">
    <property type="entry name" value="Pkinase"/>
    <property type="match status" value="1"/>
</dbReference>
<evidence type="ECO:0000256" key="1">
    <source>
        <dbReference type="ARBA" id="ARBA00022741"/>
    </source>
</evidence>
<evidence type="ECO:0000259" key="3">
    <source>
        <dbReference type="PROSITE" id="PS50011"/>
    </source>
</evidence>
<keyword evidence="1" id="KW-0547">Nucleotide-binding</keyword>
<evidence type="ECO:0000256" key="2">
    <source>
        <dbReference type="ARBA" id="ARBA00022840"/>
    </source>
</evidence>
<dbReference type="OrthoDB" id="10020333at2759"/>
<dbReference type="GO" id="GO:0004672">
    <property type="term" value="F:protein kinase activity"/>
    <property type="evidence" value="ECO:0007669"/>
    <property type="project" value="InterPro"/>
</dbReference>